<name>A0A248JZQ8_9PROT</name>
<accession>A0A248JZQ8</accession>
<proteinExistence type="predicted"/>
<organism evidence="1 2">
    <name type="scientific">Nitrospirillum viridazoti CBAmc</name>
    <dbReference type="NCBI Taxonomy" id="1441467"/>
    <lineage>
        <taxon>Bacteria</taxon>
        <taxon>Pseudomonadati</taxon>
        <taxon>Pseudomonadota</taxon>
        <taxon>Alphaproteobacteria</taxon>
        <taxon>Rhodospirillales</taxon>
        <taxon>Azospirillaceae</taxon>
        <taxon>Nitrospirillum</taxon>
        <taxon>Nitrospirillum viridazoti</taxon>
    </lineage>
</organism>
<dbReference type="AlphaFoldDB" id="A0A248JZQ8"/>
<sequence>MRVSPEFTATIDDWRRHQRDIPARAEAIRRLVELALLAEETLPVAIQVSDFLKKIEGGGLLEDALKAEAKVIVDAIGRLEKALQAIHGAQGLTD</sequence>
<dbReference type="EMBL" id="CP022112">
    <property type="protein sequence ID" value="ASG24040.1"/>
    <property type="molecule type" value="Genomic_DNA"/>
</dbReference>
<evidence type="ECO:0000313" key="2">
    <source>
        <dbReference type="Proteomes" id="UP000197153"/>
    </source>
</evidence>
<dbReference type="Proteomes" id="UP000197153">
    <property type="component" value="Chromosome 3"/>
</dbReference>
<protein>
    <submittedName>
        <fullName evidence="1">Uncharacterized protein</fullName>
    </submittedName>
</protein>
<gene>
    <name evidence="1" type="ORF">Y958_24205</name>
</gene>
<reference evidence="1 2" key="1">
    <citation type="submission" date="2017-06" db="EMBL/GenBank/DDBJ databases">
        <title>Complete genome sequence of Nitrospirillum amazonense strain CBAmC, an endophytic nitrogen-fixing and plant growth-promoting bacterium, isolated from sugarcane.</title>
        <authorList>
            <person name="Schwab S."/>
            <person name="dos Santos Teixeira K.R."/>
            <person name="Simoes Araujo J.L."/>
            <person name="Soares Vidal M."/>
            <person name="Borges de Freitas H.R."/>
            <person name="Rivello Crivelaro A.L."/>
            <person name="Bueno de Camargo Nunes A."/>
            <person name="dos Santos C.M."/>
            <person name="Palmeira da Silva Rosa D."/>
            <person name="da Silva Padilha D."/>
            <person name="da Silva E."/>
            <person name="Araujo Terra L."/>
            <person name="Soares Mendes V."/>
            <person name="Farinelli L."/>
            <person name="Magalhaes Cruz L."/>
            <person name="Baldani J.I."/>
        </authorList>
    </citation>
    <scope>NUCLEOTIDE SEQUENCE [LARGE SCALE GENOMIC DNA]</scope>
    <source>
        <strain evidence="1 2">CBAmC</strain>
    </source>
</reference>
<dbReference type="KEGG" id="nao:Y958_24205"/>
<evidence type="ECO:0000313" key="1">
    <source>
        <dbReference type="EMBL" id="ASG24040.1"/>
    </source>
</evidence>
<keyword evidence="2" id="KW-1185">Reference proteome</keyword>